<feature type="transmembrane region" description="Helical" evidence="6">
    <location>
        <begin position="155"/>
        <end position="172"/>
    </location>
</feature>
<dbReference type="PANTHER" id="PTHR22911:SF6">
    <property type="entry name" value="SOLUTE CARRIER FAMILY 35 MEMBER G1"/>
    <property type="match status" value="1"/>
</dbReference>
<comment type="similarity">
    <text evidence="2">Belongs to the drug/metabolite transporter (DMT) superfamily. 10 TMS drug/metabolite exporter (DME) (TC 2.A.7.3) family.</text>
</comment>
<feature type="transmembrane region" description="Helical" evidence="6">
    <location>
        <begin position="95"/>
        <end position="111"/>
    </location>
</feature>
<dbReference type="AlphaFoldDB" id="A0A8J3DPI7"/>
<evidence type="ECO:0000256" key="5">
    <source>
        <dbReference type="ARBA" id="ARBA00023136"/>
    </source>
</evidence>
<feature type="transmembrane region" description="Helical" evidence="6">
    <location>
        <begin position="266"/>
        <end position="284"/>
    </location>
</feature>
<evidence type="ECO:0000313" key="8">
    <source>
        <dbReference type="EMBL" id="GHC69214.1"/>
    </source>
</evidence>
<dbReference type="Proteomes" id="UP000641137">
    <property type="component" value="Unassembled WGS sequence"/>
</dbReference>
<reference evidence="8" key="2">
    <citation type="submission" date="2020-09" db="EMBL/GenBank/DDBJ databases">
        <authorList>
            <person name="Sun Q."/>
            <person name="Kim S."/>
        </authorList>
    </citation>
    <scope>NUCLEOTIDE SEQUENCE</scope>
    <source>
        <strain evidence="8">KCTC 42097</strain>
    </source>
</reference>
<dbReference type="GO" id="GO:0016020">
    <property type="term" value="C:membrane"/>
    <property type="evidence" value="ECO:0007669"/>
    <property type="project" value="UniProtKB-SubCell"/>
</dbReference>
<evidence type="ECO:0000259" key="7">
    <source>
        <dbReference type="Pfam" id="PF00892"/>
    </source>
</evidence>
<feature type="transmembrane region" description="Helical" evidence="6">
    <location>
        <begin position="71"/>
        <end position="89"/>
    </location>
</feature>
<evidence type="ECO:0000256" key="3">
    <source>
        <dbReference type="ARBA" id="ARBA00022692"/>
    </source>
</evidence>
<evidence type="ECO:0000256" key="2">
    <source>
        <dbReference type="ARBA" id="ARBA00009853"/>
    </source>
</evidence>
<dbReference type="PANTHER" id="PTHR22911">
    <property type="entry name" value="ACYL-MALONYL CONDENSING ENZYME-RELATED"/>
    <property type="match status" value="1"/>
</dbReference>
<dbReference type="InterPro" id="IPR000620">
    <property type="entry name" value="EamA_dom"/>
</dbReference>
<feature type="transmembrane region" description="Helical" evidence="6">
    <location>
        <begin position="210"/>
        <end position="229"/>
    </location>
</feature>
<feature type="transmembrane region" description="Helical" evidence="6">
    <location>
        <begin position="241"/>
        <end position="260"/>
    </location>
</feature>
<organism evidence="8 9">
    <name type="scientific">Limoniibacter endophyticus</name>
    <dbReference type="NCBI Taxonomy" id="1565040"/>
    <lineage>
        <taxon>Bacteria</taxon>
        <taxon>Pseudomonadati</taxon>
        <taxon>Pseudomonadota</taxon>
        <taxon>Alphaproteobacteria</taxon>
        <taxon>Hyphomicrobiales</taxon>
        <taxon>Bartonellaceae</taxon>
        <taxon>Limoniibacter</taxon>
    </lineage>
</organism>
<keyword evidence="4 6" id="KW-1133">Transmembrane helix</keyword>
<feature type="transmembrane region" description="Helical" evidence="6">
    <location>
        <begin position="184"/>
        <end position="204"/>
    </location>
</feature>
<comment type="caution">
    <text evidence="8">The sequence shown here is derived from an EMBL/GenBank/DDBJ whole genome shotgun (WGS) entry which is preliminary data.</text>
</comment>
<name>A0A8J3DPI7_9HYPH</name>
<dbReference type="EMBL" id="BMZO01000004">
    <property type="protein sequence ID" value="GHC69214.1"/>
    <property type="molecule type" value="Genomic_DNA"/>
</dbReference>
<evidence type="ECO:0000256" key="4">
    <source>
        <dbReference type="ARBA" id="ARBA00022989"/>
    </source>
</evidence>
<gene>
    <name evidence="8" type="ORF">GCM10010136_14770</name>
</gene>
<feature type="transmembrane region" description="Helical" evidence="6">
    <location>
        <begin position="118"/>
        <end position="135"/>
    </location>
</feature>
<dbReference type="Pfam" id="PF00892">
    <property type="entry name" value="EamA"/>
    <property type="match status" value="2"/>
</dbReference>
<evidence type="ECO:0000313" key="9">
    <source>
        <dbReference type="Proteomes" id="UP000641137"/>
    </source>
</evidence>
<comment type="subcellular location">
    <subcellularLocation>
        <location evidence="1">Membrane</location>
        <topology evidence="1">Multi-pass membrane protein</topology>
    </subcellularLocation>
</comment>
<dbReference type="InterPro" id="IPR037185">
    <property type="entry name" value="EmrE-like"/>
</dbReference>
<keyword evidence="3 6" id="KW-0812">Transmembrane</keyword>
<proteinExistence type="inferred from homology"/>
<feature type="domain" description="EamA" evidence="7">
    <location>
        <begin position="4"/>
        <end position="134"/>
    </location>
</feature>
<protein>
    <submittedName>
        <fullName evidence="8">Membrane protein</fullName>
    </submittedName>
</protein>
<reference evidence="8" key="1">
    <citation type="journal article" date="2014" name="Int. J. Syst. Evol. Microbiol.">
        <title>Complete genome sequence of Corynebacterium casei LMG S-19264T (=DSM 44701T), isolated from a smear-ripened cheese.</title>
        <authorList>
            <consortium name="US DOE Joint Genome Institute (JGI-PGF)"/>
            <person name="Walter F."/>
            <person name="Albersmeier A."/>
            <person name="Kalinowski J."/>
            <person name="Ruckert C."/>
        </authorList>
    </citation>
    <scope>NUCLEOTIDE SEQUENCE</scope>
    <source>
        <strain evidence="8">KCTC 42097</strain>
    </source>
</reference>
<evidence type="ECO:0000256" key="6">
    <source>
        <dbReference type="SAM" id="Phobius"/>
    </source>
</evidence>
<accession>A0A8J3DPI7</accession>
<keyword evidence="5 6" id="KW-0472">Membrane</keyword>
<evidence type="ECO:0000256" key="1">
    <source>
        <dbReference type="ARBA" id="ARBA00004141"/>
    </source>
</evidence>
<feature type="transmembrane region" description="Helical" evidence="6">
    <location>
        <begin position="33"/>
        <end position="50"/>
    </location>
</feature>
<feature type="domain" description="EamA" evidence="7">
    <location>
        <begin position="153"/>
        <end position="283"/>
    </location>
</feature>
<keyword evidence="9" id="KW-1185">Reference proteome</keyword>
<dbReference type="SUPFAM" id="SSF103481">
    <property type="entry name" value="Multidrug resistance efflux transporter EmrE"/>
    <property type="match status" value="2"/>
</dbReference>
<sequence>MTAIGLKVLAVICFVSMSSLIKAAGEVALGQVVFFRSIFAFVLIVAYLQMTGQMAGAFRTARPFGHVIRGLAGVASMFCAFYALILLPLPEAVTLGYAQPLLIVVFSAVFLRENIRIYRWSAVVIGLIGVVIISWPKLTLFTSGEAIEMKQSLGVIVALIGAALTAVALLMVRDLVRSESSASIVIWFSITTTVFGLLTIPFGWTSLTTFQAIALIGCGILGGVAQLLMTEAYRYAEASTVAPFEYTSMIFAIVIGYFAFGDIPTMHTLVGGFVVIAAGLFIIFREHQLRKRAAQQSTAG</sequence>